<comment type="caution">
    <text evidence="2">The sequence shown here is derived from an EMBL/GenBank/DDBJ whole genome shotgun (WGS) entry which is preliminary data.</text>
</comment>
<dbReference type="Proteomes" id="UP000027345">
    <property type="component" value="Unassembled WGS sequence"/>
</dbReference>
<dbReference type="InterPro" id="IPR036388">
    <property type="entry name" value="WH-like_DNA-bd_sf"/>
</dbReference>
<evidence type="ECO:0000313" key="3">
    <source>
        <dbReference type="Proteomes" id="UP000027345"/>
    </source>
</evidence>
<gene>
    <name evidence="2" type="ORF">DV20_20695</name>
</gene>
<dbReference type="GO" id="GO:0003700">
    <property type="term" value="F:DNA-binding transcription factor activity"/>
    <property type="evidence" value="ECO:0007669"/>
    <property type="project" value="InterPro"/>
</dbReference>
<evidence type="ECO:0000259" key="1">
    <source>
        <dbReference type="PROSITE" id="PS50995"/>
    </source>
</evidence>
<dbReference type="Gene3D" id="1.10.10.10">
    <property type="entry name" value="Winged helix-like DNA-binding domain superfamily/Winged helix DNA-binding domain"/>
    <property type="match status" value="1"/>
</dbReference>
<dbReference type="OrthoDB" id="162531at2"/>
<dbReference type="GO" id="GO:0006950">
    <property type="term" value="P:response to stress"/>
    <property type="evidence" value="ECO:0007669"/>
    <property type="project" value="TreeGrafter"/>
</dbReference>
<dbReference type="AlphaFoldDB" id="A0A066U3C7"/>
<dbReference type="PANTHER" id="PTHR33164:SF106">
    <property type="entry name" value="TRANSCRIPTIONAL REGULATORY PROTEIN"/>
    <property type="match status" value="1"/>
</dbReference>
<sequence>MRTAPDPRRIAELGGRLGTALRSRFDVVTGRLGLNFREYQCLETLRGGPVTAGRIAVETGLSTGAVTGMLDRLERAGRVRRRKDRFDRRRVLVECTPAGADHLATAREALSRLPEAVLVKCSATELQAVERCLTVWLAALPEEPA</sequence>
<protein>
    <recommendedName>
        <fullName evidence="1">HTH marR-type domain-containing protein</fullName>
    </recommendedName>
</protein>
<dbReference type="InterPro" id="IPR000835">
    <property type="entry name" value="HTH_MarR-typ"/>
</dbReference>
<accession>A0A066U3C7</accession>
<evidence type="ECO:0000313" key="2">
    <source>
        <dbReference type="EMBL" id="KDN20372.1"/>
    </source>
</evidence>
<reference evidence="2 3" key="1">
    <citation type="submission" date="2014-05" db="EMBL/GenBank/DDBJ databases">
        <title>Draft genome sequence of Amycolatopsis rifamycinica DSM 46095.</title>
        <authorList>
            <person name="Lal R."/>
            <person name="Saxena A."/>
            <person name="Kumari R."/>
            <person name="Mukherjee U."/>
            <person name="Singh P."/>
            <person name="Sangwan N."/>
            <person name="Mahato N.K."/>
        </authorList>
    </citation>
    <scope>NUCLEOTIDE SEQUENCE [LARGE SCALE GENOMIC DNA]</scope>
    <source>
        <strain evidence="2 3">DSM 46095</strain>
    </source>
</reference>
<organism evidence="2 3">
    <name type="scientific">Amycolatopsis rifamycinica</name>
    <dbReference type="NCBI Taxonomy" id="287986"/>
    <lineage>
        <taxon>Bacteria</taxon>
        <taxon>Bacillati</taxon>
        <taxon>Actinomycetota</taxon>
        <taxon>Actinomycetes</taxon>
        <taxon>Pseudonocardiales</taxon>
        <taxon>Pseudonocardiaceae</taxon>
        <taxon>Amycolatopsis</taxon>
    </lineage>
</organism>
<feature type="domain" description="HTH marR-type" evidence="1">
    <location>
        <begin position="7"/>
        <end position="138"/>
    </location>
</feature>
<dbReference type="EMBL" id="JMQI01000043">
    <property type="protein sequence ID" value="KDN20372.1"/>
    <property type="molecule type" value="Genomic_DNA"/>
</dbReference>
<name>A0A066U3C7_9PSEU</name>
<keyword evidence="3" id="KW-1185">Reference proteome</keyword>
<dbReference type="PROSITE" id="PS50995">
    <property type="entry name" value="HTH_MARR_2"/>
    <property type="match status" value="1"/>
</dbReference>
<proteinExistence type="predicted"/>
<dbReference type="Pfam" id="PF12802">
    <property type="entry name" value="MarR_2"/>
    <property type="match status" value="1"/>
</dbReference>
<dbReference type="STRING" id="287986.DV20_20695"/>
<dbReference type="SUPFAM" id="SSF46785">
    <property type="entry name" value="Winged helix' DNA-binding domain"/>
    <property type="match status" value="1"/>
</dbReference>
<dbReference type="InterPro" id="IPR036390">
    <property type="entry name" value="WH_DNA-bd_sf"/>
</dbReference>
<dbReference type="SMART" id="SM00347">
    <property type="entry name" value="HTH_MARR"/>
    <property type="match status" value="1"/>
</dbReference>
<dbReference type="InterPro" id="IPR039422">
    <property type="entry name" value="MarR/SlyA-like"/>
</dbReference>
<dbReference type="PANTHER" id="PTHR33164">
    <property type="entry name" value="TRANSCRIPTIONAL REGULATOR, MARR FAMILY"/>
    <property type="match status" value="1"/>
</dbReference>
<dbReference type="eggNOG" id="COG1846">
    <property type="taxonomic scope" value="Bacteria"/>
</dbReference>
<dbReference type="RefSeq" id="WP_043782547.1">
    <property type="nucleotide sequence ID" value="NZ_JMQI01000043.1"/>
</dbReference>